<dbReference type="InterPro" id="IPR003004">
    <property type="entry name" value="GspF/PilC"/>
</dbReference>
<comment type="similarity">
    <text evidence="2 9">Belongs to the GSP F family.</text>
</comment>
<name>A0A1W1XKP7_9CLOT</name>
<feature type="domain" description="Type II secretion system protein GspF" evidence="11">
    <location>
        <begin position="68"/>
        <end position="190"/>
    </location>
</feature>
<dbReference type="PRINTS" id="PR00812">
    <property type="entry name" value="BCTERIALGSPF"/>
</dbReference>
<dbReference type="PROSITE" id="PS00874">
    <property type="entry name" value="T2SP_F"/>
    <property type="match status" value="1"/>
</dbReference>
<sequence length="403" mass="44743">MPVYEYEGVTKQGALRKGKMDAADKNEVTNSLRTVGVFPTSINLEKKSVLNMDLSQFEKVTLKDIYIFSREFSYIIASGMGIVSALDVLQDETENKKFKAIISNVSDSVKKGQLLSKAMEEYDEFPELFVNMVKVGESTGNLDDVMIKMADNYEKEYKQQQKVKQALTYPAVICIIALVVVSILVIKVVPMFTSMILQSGGSASNIPVPTKIIMAISNGITHFWWLYIAFIILIIIGFRYLTKIKRLQYDKFKIDLPIVGKINKRLIAARFARTFGIVINSGLTVMTSIDISANVLNNVYVKNILISTKEEMQKGASLADTLTSVGIFPTMLTQMIKIGEETGTLDSVLTKTAEFYDGEIEVATAQLTALIEPLMIVILGVVVGFIIISIMLPIFQIYSLAGK</sequence>
<gene>
    <name evidence="12" type="ORF">SAMN02745134_02159</name>
</gene>
<dbReference type="PANTHER" id="PTHR30012:SF0">
    <property type="entry name" value="TYPE II SECRETION SYSTEM PROTEIN F-RELATED"/>
    <property type="match status" value="1"/>
</dbReference>
<evidence type="ECO:0000256" key="2">
    <source>
        <dbReference type="ARBA" id="ARBA00005745"/>
    </source>
</evidence>
<evidence type="ECO:0000313" key="13">
    <source>
        <dbReference type="Proteomes" id="UP000192468"/>
    </source>
</evidence>
<evidence type="ECO:0000256" key="1">
    <source>
        <dbReference type="ARBA" id="ARBA00004429"/>
    </source>
</evidence>
<keyword evidence="6 9" id="KW-0812">Transmembrane</keyword>
<dbReference type="InterPro" id="IPR001992">
    <property type="entry name" value="T2SS_GspF/T4SS_PilC_CS"/>
</dbReference>
<dbReference type="GO" id="GO:0009306">
    <property type="term" value="P:protein secretion"/>
    <property type="evidence" value="ECO:0007669"/>
    <property type="project" value="InterPro"/>
</dbReference>
<dbReference type="InterPro" id="IPR042094">
    <property type="entry name" value="T2SS_GspF_sf"/>
</dbReference>
<evidence type="ECO:0000256" key="9">
    <source>
        <dbReference type="RuleBase" id="RU003923"/>
    </source>
</evidence>
<evidence type="ECO:0000313" key="12">
    <source>
        <dbReference type="EMBL" id="SMC24412.1"/>
    </source>
</evidence>
<dbReference type="Gene3D" id="1.20.81.30">
    <property type="entry name" value="Type II secretion system (T2SS), domain F"/>
    <property type="match status" value="2"/>
</dbReference>
<accession>A0A1W1XKP7</accession>
<protein>
    <submittedName>
        <fullName evidence="12">Type IV pilus assembly protein PilC</fullName>
    </submittedName>
</protein>
<dbReference type="Proteomes" id="UP000192468">
    <property type="component" value="Unassembled WGS sequence"/>
</dbReference>
<feature type="transmembrane region" description="Helical" evidence="10">
    <location>
        <begin position="224"/>
        <end position="242"/>
    </location>
</feature>
<dbReference type="STRING" id="1121291.SAMN02745134_02159"/>
<dbReference type="RefSeq" id="WP_084115962.1">
    <property type="nucleotide sequence ID" value="NZ_FWXH01000007.1"/>
</dbReference>
<evidence type="ECO:0000259" key="11">
    <source>
        <dbReference type="Pfam" id="PF00482"/>
    </source>
</evidence>
<keyword evidence="8 10" id="KW-0472">Membrane</keyword>
<evidence type="ECO:0000256" key="8">
    <source>
        <dbReference type="ARBA" id="ARBA00023136"/>
    </source>
</evidence>
<dbReference type="FunFam" id="1.20.81.30:FF:000001">
    <property type="entry name" value="Type II secretion system protein F"/>
    <property type="match status" value="1"/>
</dbReference>
<keyword evidence="5" id="KW-0997">Cell inner membrane</keyword>
<dbReference type="Pfam" id="PF00482">
    <property type="entry name" value="T2SSF"/>
    <property type="match status" value="2"/>
</dbReference>
<evidence type="ECO:0000256" key="7">
    <source>
        <dbReference type="ARBA" id="ARBA00022989"/>
    </source>
</evidence>
<dbReference type="PANTHER" id="PTHR30012">
    <property type="entry name" value="GENERAL SECRETION PATHWAY PROTEIN"/>
    <property type="match status" value="1"/>
</dbReference>
<dbReference type="OrthoDB" id="9805682at2"/>
<dbReference type="GO" id="GO:0005886">
    <property type="term" value="C:plasma membrane"/>
    <property type="evidence" value="ECO:0007669"/>
    <property type="project" value="UniProtKB-SubCell"/>
</dbReference>
<reference evidence="12 13" key="1">
    <citation type="submission" date="2017-04" db="EMBL/GenBank/DDBJ databases">
        <authorList>
            <person name="Afonso C.L."/>
            <person name="Miller P.J."/>
            <person name="Scott M.A."/>
            <person name="Spackman E."/>
            <person name="Goraichik I."/>
            <person name="Dimitrov K.M."/>
            <person name="Suarez D.L."/>
            <person name="Swayne D.E."/>
        </authorList>
    </citation>
    <scope>NUCLEOTIDE SEQUENCE [LARGE SCALE GENOMIC DNA]</scope>
    <source>
        <strain evidence="12 13">DSM 12555</strain>
    </source>
</reference>
<keyword evidence="7 10" id="KW-1133">Transmembrane helix</keyword>
<evidence type="ECO:0000256" key="5">
    <source>
        <dbReference type="ARBA" id="ARBA00022519"/>
    </source>
</evidence>
<evidence type="ECO:0000256" key="6">
    <source>
        <dbReference type="ARBA" id="ARBA00022692"/>
    </source>
</evidence>
<proteinExistence type="inferred from homology"/>
<dbReference type="AlphaFoldDB" id="A0A1W1XKP7"/>
<dbReference type="InterPro" id="IPR018076">
    <property type="entry name" value="T2SS_GspF_dom"/>
</dbReference>
<organism evidence="12 13">
    <name type="scientific">Clostridium acidisoli DSM 12555</name>
    <dbReference type="NCBI Taxonomy" id="1121291"/>
    <lineage>
        <taxon>Bacteria</taxon>
        <taxon>Bacillati</taxon>
        <taxon>Bacillota</taxon>
        <taxon>Clostridia</taxon>
        <taxon>Eubacteriales</taxon>
        <taxon>Clostridiaceae</taxon>
        <taxon>Clostridium</taxon>
    </lineage>
</organism>
<evidence type="ECO:0000256" key="3">
    <source>
        <dbReference type="ARBA" id="ARBA00022448"/>
    </source>
</evidence>
<feature type="transmembrane region" description="Helical" evidence="10">
    <location>
        <begin position="374"/>
        <end position="398"/>
    </location>
</feature>
<feature type="domain" description="Type II secretion system protein GspF" evidence="11">
    <location>
        <begin position="271"/>
        <end position="393"/>
    </location>
</feature>
<keyword evidence="13" id="KW-1185">Reference proteome</keyword>
<evidence type="ECO:0000256" key="10">
    <source>
        <dbReference type="SAM" id="Phobius"/>
    </source>
</evidence>
<evidence type="ECO:0000256" key="4">
    <source>
        <dbReference type="ARBA" id="ARBA00022475"/>
    </source>
</evidence>
<feature type="transmembrane region" description="Helical" evidence="10">
    <location>
        <begin position="167"/>
        <end position="189"/>
    </location>
</feature>
<keyword evidence="3 9" id="KW-0813">Transport</keyword>
<keyword evidence="4" id="KW-1003">Cell membrane</keyword>
<comment type="subcellular location">
    <subcellularLocation>
        <location evidence="1">Cell inner membrane</location>
        <topology evidence="1">Multi-pass membrane protein</topology>
    </subcellularLocation>
    <subcellularLocation>
        <location evidence="9">Cell membrane</location>
        <topology evidence="9">Multi-pass membrane protein</topology>
    </subcellularLocation>
</comment>
<dbReference type="EMBL" id="FWXH01000007">
    <property type="protein sequence ID" value="SMC24412.1"/>
    <property type="molecule type" value="Genomic_DNA"/>
</dbReference>